<accession>A0AAW1Q6I7</accession>
<gene>
    <name evidence="1" type="ORF">WJX74_000310</name>
</gene>
<dbReference type="AlphaFoldDB" id="A0AAW1Q6I7"/>
<sequence length="290" mass="32033">MMVKEKKSVVLGNMSSNIFQTICATSGLSPRTSAQPPIQSEAKSIDVYSWDDSIEPSQLDRYLAHLKESFSINGRIMGWVDCRKHPSMLSLEGLSLIGHNLRGTTDVAIVTRQAHRQQKPQMGLLIMFELKKKALESRCAYKASASLIAASIHSPDERPVMVLTDLGSVWQVMWMNGLTIFTHMFESTEEAAGCIQKIIDAGPASAVQPEAKLPEGTWSFSKRRRVDLRRTGNPSTDADVANLDDLEDMLPQDEIAQMRIQQALALFMSCPVAPSWDVGPTRPSPPGMYG</sequence>
<dbReference type="Proteomes" id="UP001438707">
    <property type="component" value="Unassembled WGS sequence"/>
</dbReference>
<evidence type="ECO:0000313" key="2">
    <source>
        <dbReference type="Proteomes" id="UP001438707"/>
    </source>
</evidence>
<protein>
    <submittedName>
        <fullName evidence="1">Uncharacterized protein</fullName>
    </submittedName>
</protein>
<keyword evidence="2" id="KW-1185">Reference proteome</keyword>
<organism evidence="1 2">
    <name type="scientific">Apatococcus lobatus</name>
    <dbReference type="NCBI Taxonomy" id="904363"/>
    <lineage>
        <taxon>Eukaryota</taxon>
        <taxon>Viridiplantae</taxon>
        <taxon>Chlorophyta</taxon>
        <taxon>core chlorophytes</taxon>
        <taxon>Trebouxiophyceae</taxon>
        <taxon>Chlorellales</taxon>
        <taxon>Chlorellaceae</taxon>
        <taxon>Apatococcus</taxon>
    </lineage>
</organism>
<dbReference type="EMBL" id="JALJOS010000065">
    <property type="protein sequence ID" value="KAK9817536.1"/>
    <property type="molecule type" value="Genomic_DNA"/>
</dbReference>
<reference evidence="1 2" key="1">
    <citation type="journal article" date="2024" name="Nat. Commun.">
        <title>Phylogenomics reveals the evolutionary origins of lichenization in chlorophyte algae.</title>
        <authorList>
            <person name="Puginier C."/>
            <person name="Libourel C."/>
            <person name="Otte J."/>
            <person name="Skaloud P."/>
            <person name="Haon M."/>
            <person name="Grisel S."/>
            <person name="Petersen M."/>
            <person name="Berrin J.G."/>
            <person name="Delaux P.M."/>
            <person name="Dal Grande F."/>
            <person name="Keller J."/>
        </authorList>
    </citation>
    <scope>NUCLEOTIDE SEQUENCE [LARGE SCALE GENOMIC DNA]</scope>
    <source>
        <strain evidence="1 2">SAG 2145</strain>
    </source>
</reference>
<name>A0AAW1Q6I7_9CHLO</name>
<proteinExistence type="predicted"/>
<evidence type="ECO:0000313" key="1">
    <source>
        <dbReference type="EMBL" id="KAK9817536.1"/>
    </source>
</evidence>
<comment type="caution">
    <text evidence="1">The sequence shown here is derived from an EMBL/GenBank/DDBJ whole genome shotgun (WGS) entry which is preliminary data.</text>
</comment>